<feature type="transmembrane region" description="Helical" evidence="1">
    <location>
        <begin position="41"/>
        <end position="58"/>
    </location>
</feature>
<dbReference type="EMBL" id="WBVO01000004">
    <property type="protein sequence ID" value="KAB2810323.1"/>
    <property type="molecule type" value="Genomic_DNA"/>
</dbReference>
<organism evidence="2 3">
    <name type="scientific">Phaeocystidibacter luteus</name>
    <dbReference type="NCBI Taxonomy" id="911197"/>
    <lineage>
        <taxon>Bacteria</taxon>
        <taxon>Pseudomonadati</taxon>
        <taxon>Bacteroidota</taxon>
        <taxon>Flavobacteriia</taxon>
        <taxon>Flavobacteriales</taxon>
        <taxon>Phaeocystidibacteraceae</taxon>
        <taxon>Phaeocystidibacter</taxon>
    </lineage>
</organism>
<feature type="transmembrane region" description="Helical" evidence="1">
    <location>
        <begin position="12"/>
        <end position="35"/>
    </location>
</feature>
<evidence type="ECO:0000256" key="1">
    <source>
        <dbReference type="SAM" id="Phobius"/>
    </source>
</evidence>
<dbReference type="AlphaFoldDB" id="A0A6N6RGT2"/>
<proteinExistence type="predicted"/>
<keyword evidence="3" id="KW-1185">Reference proteome</keyword>
<protein>
    <submittedName>
        <fullName evidence="2">Uncharacterized protein</fullName>
    </submittedName>
</protein>
<reference evidence="2 3" key="1">
    <citation type="submission" date="2019-09" db="EMBL/GenBank/DDBJ databases">
        <title>Genomes of family Cryomorphaceae.</title>
        <authorList>
            <person name="Bowman J.P."/>
        </authorList>
    </citation>
    <scope>NUCLEOTIDE SEQUENCE [LARGE SCALE GENOMIC DNA]</scope>
    <source>
        <strain evidence="2 3">LMG 25704</strain>
    </source>
</reference>
<keyword evidence="1" id="KW-1133">Transmembrane helix</keyword>
<comment type="caution">
    <text evidence="2">The sequence shown here is derived from an EMBL/GenBank/DDBJ whole genome shotgun (WGS) entry which is preliminary data.</text>
</comment>
<keyword evidence="1" id="KW-0472">Membrane</keyword>
<sequence length="147" mass="17333">MKEFRPQQAASRPIFLITFSVLGVIYTGWFVYSYFILEQPVNWYSVVFVLGAIFFLWYSRLTQSYYLKIDGENLEWKMNRKEPVKVSSKQVTLVAEHTYTVDFLVADNWIELPLDHFGKFGKKNEVVLAIKEWCAEQKIEFEQPQGS</sequence>
<dbReference type="RefSeq" id="WP_151667112.1">
    <property type="nucleotide sequence ID" value="NZ_WBVO01000004.1"/>
</dbReference>
<evidence type="ECO:0000313" key="2">
    <source>
        <dbReference type="EMBL" id="KAB2810323.1"/>
    </source>
</evidence>
<evidence type="ECO:0000313" key="3">
    <source>
        <dbReference type="Proteomes" id="UP000468650"/>
    </source>
</evidence>
<dbReference type="Proteomes" id="UP000468650">
    <property type="component" value="Unassembled WGS sequence"/>
</dbReference>
<accession>A0A6N6RGT2</accession>
<name>A0A6N6RGT2_9FLAO</name>
<keyword evidence="1" id="KW-0812">Transmembrane</keyword>
<dbReference type="OrthoDB" id="9858850at2"/>
<gene>
    <name evidence="2" type="ORF">F8C67_06980</name>
</gene>